<feature type="region of interest" description="Disordered" evidence="2">
    <location>
        <begin position="1"/>
        <end position="53"/>
    </location>
</feature>
<keyword evidence="5" id="KW-1185">Reference proteome</keyword>
<evidence type="ECO:0000256" key="1">
    <source>
        <dbReference type="SAM" id="Coils"/>
    </source>
</evidence>
<dbReference type="AlphaFoldDB" id="A0A0C3CXQ5"/>
<feature type="compositionally biased region" description="Polar residues" evidence="2">
    <location>
        <begin position="1"/>
        <end position="17"/>
    </location>
</feature>
<evidence type="ECO:0000256" key="2">
    <source>
        <dbReference type="SAM" id="MobiDB-lite"/>
    </source>
</evidence>
<reference evidence="5" key="2">
    <citation type="submission" date="2015-01" db="EMBL/GenBank/DDBJ databases">
        <title>Evolutionary Origins and Diversification of the Mycorrhizal Mutualists.</title>
        <authorList>
            <consortium name="DOE Joint Genome Institute"/>
            <consortium name="Mycorrhizal Genomics Consortium"/>
            <person name="Kohler A."/>
            <person name="Kuo A."/>
            <person name="Nagy L.G."/>
            <person name="Floudas D."/>
            <person name="Copeland A."/>
            <person name="Barry K.W."/>
            <person name="Cichocki N."/>
            <person name="Veneault-Fourrey C."/>
            <person name="LaButti K."/>
            <person name="Lindquist E.A."/>
            <person name="Lipzen A."/>
            <person name="Lundell T."/>
            <person name="Morin E."/>
            <person name="Murat C."/>
            <person name="Riley R."/>
            <person name="Ohm R."/>
            <person name="Sun H."/>
            <person name="Tunlid A."/>
            <person name="Henrissat B."/>
            <person name="Grigoriev I.V."/>
            <person name="Hibbett D.S."/>
            <person name="Martin F."/>
        </authorList>
    </citation>
    <scope>NUCLEOTIDE SEQUENCE [LARGE SCALE GENOMIC DNA]</scope>
    <source>
        <strain evidence="5">Zn</strain>
    </source>
</reference>
<dbReference type="InterPro" id="IPR029191">
    <property type="entry name" value="Uds1"/>
</dbReference>
<evidence type="ECO:0000259" key="3">
    <source>
        <dbReference type="Pfam" id="PF15456"/>
    </source>
</evidence>
<reference evidence="4 5" key="1">
    <citation type="submission" date="2014-04" db="EMBL/GenBank/DDBJ databases">
        <authorList>
            <consortium name="DOE Joint Genome Institute"/>
            <person name="Kuo A."/>
            <person name="Martino E."/>
            <person name="Perotto S."/>
            <person name="Kohler A."/>
            <person name="Nagy L.G."/>
            <person name="Floudas D."/>
            <person name="Copeland A."/>
            <person name="Barry K.W."/>
            <person name="Cichocki N."/>
            <person name="Veneault-Fourrey C."/>
            <person name="LaButti K."/>
            <person name="Lindquist E.A."/>
            <person name="Lipzen A."/>
            <person name="Lundell T."/>
            <person name="Morin E."/>
            <person name="Murat C."/>
            <person name="Sun H."/>
            <person name="Tunlid A."/>
            <person name="Henrissat B."/>
            <person name="Grigoriev I.V."/>
            <person name="Hibbett D.S."/>
            <person name="Martin F."/>
            <person name="Nordberg H.P."/>
            <person name="Cantor M.N."/>
            <person name="Hua S.X."/>
        </authorList>
    </citation>
    <scope>NUCLEOTIDE SEQUENCE [LARGE SCALE GENOMIC DNA]</scope>
    <source>
        <strain evidence="4 5">Zn</strain>
    </source>
</reference>
<dbReference type="HOGENOM" id="CLU_906419_0_0_1"/>
<dbReference type="EMBL" id="KN832890">
    <property type="protein sequence ID" value="KIM94462.1"/>
    <property type="molecule type" value="Genomic_DNA"/>
</dbReference>
<dbReference type="STRING" id="913774.A0A0C3CXQ5"/>
<keyword evidence="1" id="KW-0175">Coiled coil</keyword>
<protein>
    <recommendedName>
        <fullName evidence="3">Up-regulated during septation protein 1 domain-containing protein</fullName>
    </recommendedName>
</protein>
<sequence>MVPGTPATSIFSATMQPKPSFASPDHISSQLQSTTTSHTLDPQTGGQIPGAGHVFGHMRAASNGVNSLQDRKKFTDECPSNQIHPTSITNWVRQAQDAFEVLPQPCAPAAASASMSADEIEMLRKQAMGQAVRFGVLRSKDVDRLSRELRALDNRCEYLHKTLQNLSSGHRNLQDRIRTYIRSPRLAQFSRDSLLKQEEALSDLNISIDDWIDKCERAENRRNRVRQKLLEHIAAAILLEPRVQSKMETKVENSTKDIQIPVKHTPLYSTNKTGLAPVAASDKGILEPIARASAESIRIYAHFDVIA</sequence>
<dbReference type="OrthoDB" id="5429395at2759"/>
<dbReference type="InParanoid" id="A0A0C3CXQ5"/>
<feature type="compositionally biased region" description="Low complexity" evidence="2">
    <location>
        <begin position="28"/>
        <end position="40"/>
    </location>
</feature>
<feature type="domain" description="Up-regulated during septation protein 1" evidence="3">
    <location>
        <begin position="120"/>
        <end position="238"/>
    </location>
</feature>
<evidence type="ECO:0000313" key="4">
    <source>
        <dbReference type="EMBL" id="KIM94462.1"/>
    </source>
</evidence>
<dbReference type="Pfam" id="PF15456">
    <property type="entry name" value="Uds1"/>
    <property type="match status" value="1"/>
</dbReference>
<dbReference type="Proteomes" id="UP000054321">
    <property type="component" value="Unassembled WGS sequence"/>
</dbReference>
<proteinExistence type="predicted"/>
<feature type="coiled-coil region" evidence="1">
    <location>
        <begin position="201"/>
        <end position="235"/>
    </location>
</feature>
<evidence type="ECO:0000313" key="5">
    <source>
        <dbReference type="Proteomes" id="UP000054321"/>
    </source>
</evidence>
<accession>A0A0C3CXQ5</accession>
<organism evidence="4 5">
    <name type="scientific">Oidiodendron maius (strain Zn)</name>
    <dbReference type="NCBI Taxonomy" id="913774"/>
    <lineage>
        <taxon>Eukaryota</taxon>
        <taxon>Fungi</taxon>
        <taxon>Dikarya</taxon>
        <taxon>Ascomycota</taxon>
        <taxon>Pezizomycotina</taxon>
        <taxon>Leotiomycetes</taxon>
        <taxon>Leotiomycetes incertae sedis</taxon>
        <taxon>Myxotrichaceae</taxon>
        <taxon>Oidiodendron</taxon>
    </lineage>
</organism>
<gene>
    <name evidence="4" type="ORF">OIDMADRAFT_35010</name>
</gene>
<name>A0A0C3CXQ5_OIDMZ</name>